<proteinExistence type="predicted"/>
<dbReference type="Gramene" id="OPUNC07G03580.2">
    <property type="protein sequence ID" value="OPUNC07G03580.2"/>
    <property type="gene ID" value="OPUNC07G03580"/>
</dbReference>
<dbReference type="HOGENOM" id="CLU_2149990_0_0_1"/>
<protein>
    <submittedName>
        <fullName evidence="1">Uncharacterized protein</fullName>
    </submittedName>
</protein>
<accession>A0A0E0LHC3</accession>
<dbReference type="AlphaFoldDB" id="A0A0E0LHC3"/>
<keyword evidence="2" id="KW-1185">Reference proteome</keyword>
<reference evidence="1" key="2">
    <citation type="submission" date="2018-05" db="EMBL/GenBank/DDBJ databases">
        <title>OpunRS2 (Oryza punctata Reference Sequence Version 2).</title>
        <authorList>
            <person name="Zhang J."/>
            <person name="Kudrna D."/>
            <person name="Lee S."/>
            <person name="Talag J."/>
            <person name="Welchert J."/>
            <person name="Wing R.A."/>
        </authorList>
    </citation>
    <scope>NUCLEOTIDE SEQUENCE [LARGE SCALE GENOMIC DNA]</scope>
</reference>
<dbReference type="Proteomes" id="UP000026962">
    <property type="component" value="Chromosome 7"/>
</dbReference>
<dbReference type="EnsemblPlants" id="OPUNC07G03580.2">
    <property type="protein sequence ID" value="OPUNC07G03580.2"/>
    <property type="gene ID" value="OPUNC07G03580"/>
</dbReference>
<name>A0A0E0LHC3_ORYPU</name>
<reference evidence="1" key="1">
    <citation type="submission" date="2015-04" db="UniProtKB">
        <authorList>
            <consortium name="EnsemblPlants"/>
        </authorList>
    </citation>
    <scope>IDENTIFICATION</scope>
</reference>
<organism evidence="1">
    <name type="scientific">Oryza punctata</name>
    <name type="common">Red rice</name>
    <dbReference type="NCBI Taxonomy" id="4537"/>
    <lineage>
        <taxon>Eukaryota</taxon>
        <taxon>Viridiplantae</taxon>
        <taxon>Streptophyta</taxon>
        <taxon>Embryophyta</taxon>
        <taxon>Tracheophyta</taxon>
        <taxon>Spermatophyta</taxon>
        <taxon>Magnoliopsida</taxon>
        <taxon>Liliopsida</taxon>
        <taxon>Poales</taxon>
        <taxon>Poaceae</taxon>
        <taxon>BOP clade</taxon>
        <taxon>Oryzoideae</taxon>
        <taxon>Oryzeae</taxon>
        <taxon>Oryzinae</taxon>
        <taxon>Oryza</taxon>
    </lineage>
</organism>
<evidence type="ECO:0000313" key="1">
    <source>
        <dbReference type="EnsemblPlants" id="OPUNC07G03580.2"/>
    </source>
</evidence>
<evidence type="ECO:0000313" key="2">
    <source>
        <dbReference type="Proteomes" id="UP000026962"/>
    </source>
</evidence>
<sequence length="112" mass="11968">MAAMGGLAGSDRGGCSEYVLIRSSERGNHRSRESSPQARFGRRRCGELRRWCSAQAVCSVSGGASPLAGGIEARLTMQRDQQGWVAATVSARNDGRRRCTWTVAPSAARGVK</sequence>